<comment type="caution">
    <text evidence="1">The sequence shown here is derived from an EMBL/GenBank/DDBJ whole genome shotgun (WGS) entry which is preliminary data.</text>
</comment>
<accession>A0A9Q1QRJ7</accession>
<gene>
    <name evidence="1" type="ORF">Cgig2_018178</name>
</gene>
<sequence>MYVSRFQFIKAFMERMSSIMPSASLEIFRPPYLSIPAPCEPVLPASKELMKGVYPYLERSKCLSSVHLQTGETESEVIPSQRSPQTTSPLLFTLQSSLLTFEASTASPPLTAVPVALSLRLLVLLRLPSSFECRWLSLSSLSSTGLLPSCSSPSFFDSLALPPTPSPAPSGQIPPANFLVSHLACVLLNSG</sequence>
<evidence type="ECO:0000313" key="1">
    <source>
        <dbReference type="EMBL" id="KAJ8451544.1"/>
    </source>
</evidence>
<keyword evidence="2" id="KW-1185">Reference proteome</keyword>
<reference evidence="1" key="1">
    <citation type="submission" date="2022-04" db="EMBL/GenBank/DDBJ databases">
        <title>Carnegiea gigantea Genome sequencing and assembly v2.</title>
        <authorList>
            <person name="Copetti D."/>
            <person name="Sanderson M.J."/>
            <person name="Burquez A."/>
            <person name="Wojciechowski M.F."/>
        </authorList>
    </citation>
    <scope>NUCLEOTIDE SEQUENCE</scope>
    <source>
        <strain evidence="1">SGP5-SGP5p</strain>
        <tissue evidence="1">Aerial part</tissue>
    </source>
</reference>
<dbReference type="Proteomes" id="UP001153076">
    <property type="component" value="Unassembled WGS sequence"/>
</dbReference>
<proteinExistence type="predicted"/>
<evidence type="ECO:0000313" key="2">
    <source>
        <dbReference type="Proteomes" id="UP001153076"/>
    </source>
</evidence>
<dbReference type="AlphaFoldDB" id="A0A9Q1QRJ7"/>
<organism evidence="1 2">
    <name type="scientific">Carnegiea gigantea</name>
    <dbReference type="NCBI Taxonomy" id="171969"/>
    <lineage>
        <taxon>Eukaryota</taxon>
        <taxon>Viridiplantae</taxon>
        <taxon>Streptophyta</taxon>
        <taxon>Embryophyta</taxon>
        <taxon>Tracheophyta</taxon>
        <taxon>Spermatophyta</taxon>
        <taxon>Magnoliopsida</taxon>
        <taxon>eudicotyledons</taxon>
        <taxon>Gunneridae</taxon>
        <taxon>Pentapetalae</taxon>
        <taxon>Caryophyllales</taxon>
        <taxon>Cactineae</taxon>
        <taxon>Cactaceae</taxon>
        <taxon>Cactoideae</taxon>
        <taxon>Echinocereeae</taxon>
        <taxon>Carnegiea</taxon>
    </lineage>
</organism>
<dbReference type="EMBL" id="JAKOGI010000008">
    <property type="protein sequence ID" value="KAJ8451544.1"/>
    <property type="molecule type" value="Genomic_DNA"/>
</dbReference>
<name>A0A9Q1QRJ7_9CARY</name>
<protein>
    <submittedName>
        <fullName evidence="1">Uncharacterized protein</fullName>
    </submittedName>
</protein>